<keyword evidence="1" id="KW-0175">Coiled coil</keyword>
<evidence type="ECO:0000313" key="5">
    <source>
        <dbReference type="Proteomes" id="UP001597036"/>
    </source>
</evidence>
<dbReference type="Proteomes" id="UP001597036">
    <property type="component" value="Unassembled WGS sequence"/>
</dbReference>
<evidence type="ECO:0000256" key="3">
    <source>
        <dbReference type="SAM" id="Phobius"/>
    </source>
</evidence>
<keyword evidence="3" id="KW-1133">Transmembrane helix</keyword>
<evidence type="ECO:0000313" key="4">
    <source>
        <dbReference type="EMBL" id="MFD0704847.1"/>
    </source>
</evidence>
<evidence type="ECO:0000256" key="1">
    <source>
        <dbReference type="SAM" id="Coils"/>
    </source>
</evidence>
<protein>
    <submittedName>
        <fullName evidence="4">Septum formation initiator family protein</fullName>
    </submittedName>
</protein>
<feature type="coiled-coil region" evidence="1">
    <location>
        <begin position="107"/>
        <end position="134"/>
    </location>
</feature>
<sequence length="205" mass="23427">MSRSSSSNTSRTPHVRDELRAIQHEKRELRSSKTKTRTAKQQRSERQRSTWREKKENQLRHQSVTQMRSRRRGGGALQVFFAAIIVLLATVNFLTVFKTYATNMAQLNSLKNQEAQLIAQKADLENDIQRWSDKAYVTSQARKRLGFVFPGERSVIVKNAPSDAQSDAKEKVKDTSSSQLPWYTELMYSIESTDQAENSTGSKAQ</sequence>
<keyword evidence="5" id="KW-1185">Reference proteome</keyword>
<feature type="compositionally biased region" description="Basic and acidic residues" evidence="2">
    <location>
        <begin position="14"/>
        <end position="31"/>
    </location>
</feature>
<reference evidence="5" key="1">
    <citation type="journal article" date="2019" name="Int. J. Syst. Evol. Microbiol.">
        <title>The Global Catalogue of Microorganisms (GCM) 10K type strain sequencing project: providing services to taxonomists for standard genome sequencing and annotation.</title>
        <authorList>
            <consortium name="The Broad Institute Genomics Platform"/>
            <consortium name="The Broad Institute Genome Sequencing Center for Infectious Disease"/>
            <person name="Wu L."/>
            <person name="Ma J."/>
        </authorList>
    </citation>
    <scope>NUCLEOTIDE SEQUENCE [LARGE SCALE GENOMIC DNA]</scope>
    <source>
        <strain evidence="5">CCM 8604</strain>
    </source>
</reference>
<proteinExistence type="predicted"/>
<dbReference type="Pfam" id="PF04977">
    <property type="entry name" value="DivIC"/>
    <property type="match status" value="1"/>
</dbReference>
<feature type="compositionally biased region" description="Low complexity" evidence="2">
    <location>
        <begin position="1"/>
        <end position="12"/>
    </location>
</feature>
<name>A0ABW2Y3L6_9BIFI</name>
<gene>
    <name evidence="4" type="ORF">ACFQY8_03680</name>
</gene>
<keyword evidence="3" id="KW-0472">Membrane</keyword>
<feature type="compositionally biased region" description="Basic and acidic residues" evidence="2">
    <location>
        <begin position="42"/>
        <end position="59"/>
    </location>
</feature>
<evidence type="ECO:0000256" key="2">
    <source>
        <dbReference type="SAM" id="MobiDB-lite"/>
    </source>
</evidence>
<comment type="caution">
    <text evidence="4">The sequence shown here is derived from an EMBL/GenBank/DDBJ whole genome shotgun (WGS) entry which is preliminary data.</text>
</comment>
<organism evidence="4 5">
    <name type="scientific">Alloscardovia venturai</name>
    <dbReference type="NCBI Taxonomy" id="1769421"/>
    <lineage>
        <taxon>Bacteria</taxon>
        <taxon>Bacillati</taxon>
        <taxon>Actinomycetota</taxon>
        <taxon>Actinomycetes</taxon>
        <taxon>Bifidobacteriales</taxon>
        <taxon>Bifidobacteriaceae</taxon>
        <taxon>Alloscardovia</taxon>
    </lineage>
</organism>
<keyword evidence="3" id="KW-0812">Transmembrane</keyword>
<feature type="transmembrane region" description="Helical" evidence="3">
    <location>
        <begin position="76"/>
        <end position="97"/>
    </location>
</feature>
<dbReference type="InterPro" id="IPR007060">
    <property type="entry name" value="FtsL/DivIC"/>
</dbReference>
<accession>A0ABW2Y3L6</accession>
<dbReference type="EMBL" id="JBHTHQ010000021">
    <property type="protein sequence ID" value="MFD0704847.1"/>
    <property type="molecule type" value="Genomic_DNA"/>
</dbReference>
<feature type="region of interest" description="Disordered" evidence="2">
    <location>
        <begin position="1"/>
        <end position="61"/>
    </location>
</feature>